<dbReference type="EMBL" id="JARQAZ010000002">
    <property type="protein sequence ID" value="MDT2769701.1"/>
    <property type="molecule type" value="Genomic_DNA"/>
</dbReference>
<sequence>MKKKDIIKRIIVVAMLFTIFFMVPYNHDEWAWGTDAGIRYLRNFFQGYNGRYFGDILSLLITRSNFFKAFFMTVVTLGVYLSIKKFYGVLKSNDENREFVLLCTFLLLLMVPTVLFRQIYGWPAAFVNFVPPVIFVILYLQSIYCYVIKKQTKEAYLISGILISLGTQFFSENVTIFMLVLSLSILVIEKMINKKNTRFVIGATVSALLGTIVMFVNPAYLNAANNTDGYKKIELSFSFIWNKISSQILPNMILNYKFLFIIFNLGLLLLCFKKNRNLNFWSKSSIVLTITYFIYGIFFYGQMKFSFQYENTIVNLFSIAYFISLLKIFSIVFSGRILLFNLIIFISIPFSAAPLIMAEPIGPRSFFLTYCLFILFTGIIYFELLEGINISKDFYRLMKSGITVSIVSMLVFYLLIFGYMYKVQLQRENLIEESIKTNKTEIVLPILPNGNYTWKTSAEPGDWLVKFKKFYGIPADKNVIFK</sequence>
<feature type="transmembrane region" description="Helical" evidence="1">
    <location>
        <begin position="66"/>
        <end position="87"/>
    </location>
</feature>
<feature type="transmembrane region" description="Helical" evidence="1">
    <location>
        <begin position="397"/>
        <end position="421"/>
    </location>
</feature>
<protein>
    <recommendedName>
        <fullName evidence="4">Glucosyltransferase</fullName>
    </recommendedName>
</protein>
<feature type="transmembrane region" description="Helical" evidence="1">
    <location>
        <begin position="7"/>
        <end position="25"/>
    </location>
</feature>
<reference evidence="2 3" key="1">
    <citation type="submission" date="2023-03" db="EMBL/GenBank/DDBJ databases">
        <authorList>
            <person name="Shen W."/>
            <person name="Cai J."/>
        </authorList>
    </citation>
    <scope>NUCLEOTIDE SEQUENCE [LARGE SCALE GENOMIC DNA]</scope>
    <source>
        <strain evidence="2 3">Y59</strain>
    </source>
</reference>
<feature type="transmembrane region" description="Helical" evidence="1">
    <location>
        <begin position="364"/>
        <end position="385"/>
    </location>
</feature>
<feature type="transmembrane region" description="Helical" evidence="1">
    <location>
        <begin position="338"/>
        <end position="358"/>
    </location>
</feature>
<comment type="caution">
    <text evidence="2">The sequence shown here is derived from an EMBL/GenBank/DDBJ whole genome shotgun (WGS) entry which is preliminary data.</text>
</comment>
<feature type="transmembrane region" description="Helical" evidence="1">
    <location>
        <begin position="284"/>
        <end position="301"/>
    </location>
</feature>
<keyword evidence="1" id="KW-0472">Membrane</keyword>
<keyword evidence="1" id="KW-1133">Transmembrane helix</keyword>
<gene>
    <name evidence="2" type="ORF">P7H46_02475</name>
</gene>
<feature type="transmembrane region" description="Helical" evidence="1">
    <location>
        <begin position="313"/>
        <end position="333"/>
    </location>
</feature>
<keyword evidence="3" id="KW-1185">Reference proteome</keyword>
<feature type="transmembrane region" description="Helical" evidence="1">
    <location>
        <begin position="99"/>
        <end position="120"/>
    </location>
</feature>
<evidence type="ECO:0000313" key="2">
    <source>
        <dbReference type="EMBL" id="MDT2769701.1"/>
    </source>
</evidence>
<accession>A0ABU3FF89</accession>
<dbReference type="RefSeq" id="WP_311815300.1">
    <property type="nucleotide sequence ID" value="NZ_JARQAZ010000002.1"/>
</dbReference>
<feature type="transmembrane region" description="Helical" evidence="1">
    <location>
        <begin position="126"/>
        <end position="147"/>
    </location>
</feature>
<name>A0ABU3FF89_9ENTE</name>
<keyword evidence="1" id="KW-0812">Transmembrane</keyword>
<evidence type="ECO:0000313" key="3">
    <source>
        <dbReference type="Proteomes" id="UP001269061"/>
    </source>
</evidence>
<proteinExistence type="predicted"/>
<organism evidence="2 3">
    <name type="scientific">Enterococcus pseudoavium</name>
    <dbReference type="NCBI Taxonomy" id="44007"/>
    <lineage>
        <taxon>Bacteria</taxon>
        <taxon>Bacillati</taxon>
        <taxon>Bacillota</taxon>
        <taxon>Bacilli</taxon>
        <taxon>Lactobacillales</taxon>
        <taxon>Enterococcaceae</taxon>
        <taxon>Enterococcus</taxon>
    </lineage>
</organism>
<feature type="transmembrane region" description="Helical" evidence="1">
    <location>
        <begin position="253"/>
        <end position="272"/>
    </location>
</feature>
<evidence type="ECO:0008006" key="4">
    <source>
        <dbReference type="Google" id="ProtNLM"/>
    </source>
</evidence>
<feature type="transmembrane region" description="Helical" evidence="1">
    <location>
        <begin position="199"/>
        <end position="221"/>
    </location>
</feature>
<dbReference type="Proteomes" id="UP001269061">
    <property type="component" value="Unassembled WGS sequence"/>
</dbReference>
<evidence type="ECO:0000256" key="1">
    <source>
        <dbReference type="SAM" id="Phobius"/>
    </source>
</evidence>